<dbReference type="EMBL" id="JTLV02000001">
    <property type="protein sequence ID" value="PQM30349.1"/>
    <property type="molecule type" value="Genomic_DNA"/>
</dbReference>
<protein>
    <submittedName>
        <fullName evidence="1">Uncharacterized protein</fullName>
    </submittedName>
</protein>
<evidence type="ECO:0000313" key="2">
    <source>
        <dbReference type="Proteomes" id="UP000031565"/>
    </source>
</evidence>
<dbReference type="STRING" id="2138.SMSRO_v1c01060"/>
<dbReference type="Proteomes" id="UP000031565">
    <property type="component" value="Unassembled WGS sequence"/>
</dbReference>
<comment type="caution">
    <text evidence="1">The sequence shown here is derived from an EMBL/GenBank/DDBJ whole genome shotgun (WGS) entry which is preliminary data.</text>
</comment>
<reference evidence="1 2" key="1">
    <citation type="journal article" date="2015" name="MBio">
        <title>Genome sequence of the Drosophila melanogaster male-killing Spiroplasma strain MSRO endosymbiont.</title>
        <authorList>
            <person name="Paredes J.C."/>
            <person name="Herren J.K."/>
            <person name="Schupfer F."/>
            <person name="Marin R."/>
            <person name="Claverol S."/>
            <person name="Kuo C.H."/>
            <person name="Lemaitre B."/>
            <person name="Beven L."/>
        </authorList>
    </citation>
    <scope>NUCLEOTIDE SEQUENCE [LARGE SCALE GENOMIC DNA]</scope>
    <source>
        <strain evidence="1 2">MSRO</strain>
    </source>
</reference>
<organism evidence="1 2">
    <name type="scientific">Spiroplasma poulsonii</name>
    <dbReference type="NCBI Taxonomy" id="2138"/>
    <lineage>
        <taxon>Bacteria</taxon>
        <taxon>Bacillati</taxon>
        <taxon>Mycoplasmatota</taxon>
        <taxon>Mollicutes</taxon>
        <taxon>Entomoplasmatales</taxon>
        <taxon>Spiroplasmataceae</taxon>
        <taxon>Spiroplasma</taxon>
    </lineage>
</organism>
<evidence type="ECO:0000313" key="1">
    <source>
        <dbReference type="EMBL" id="PQM30349.1"/>
    </source>
</evidence>
<proteinExistence type="predicted"/>
<keyword evidence="2" id="KW-1185">Reference proteome</keyword>
<sequence>MKKKKYKHTGLDERYNLKEHLVAETFKKKMVHLIYQK</sequence>
<dbReference type="AlphaFoldDB" id="A0A2P6FA77"/>
<name>A0A2P6FA77_9MOLU</name>
<gene>
    <name evidence="1" type="ORF">SMSRO_SF001100</name>
</gene>
<accession>A0A2P6FA77</accession>